<evidence type="ECO:0000313" key="2">
    <source>
        <dbReference type="EMBL" id="KHG25849.1"/>
    </source>
</evidence>
<reference evidence="3" key="1">
    <citation type="submission" date="2014-09" db="EMBL/GenBank/DDBJ databases">
        <authorList>
            <person name="Mudge J."/>
            <person name="Ramaraj T."/>
            <person name="Lindquist I.E."/>
            <person name="Bharti A.K."/>
            <person name="Sundararajan A."/>
            <person name="Cameron C.T."/>
            <person name="Woodward J.E."/>
            <person name="May G.D."/>
            <person name="Brubaker C."/>
            <person name="Broadhvest J."/>
            <person name="Wilkins T.A."/>
        </authorList>
    </citation>
    <scope>NUCLEOTIDE SEQUENCE</scope>
    <source>
        <strain evidence="3">cv. AKA8401</strain>
    </source>
</reference>
<evidence type="ECO:0000313" key="3">
    <source>
        <dbReference type="Proteomes" id="UP000032142"/>
    </source>
</evidence>
<dbReference type="AlphaFoldDB" id="A0A0B0PN34"/>
<sequence length="26" mass="3107">MPLRRQGLTRNQIRCQRPRHGLTCKS</sequence>
<dbReference type="Proteomes" id="UP000032142">
    <property type="component" value="Unassembled WGS sequence"/>
</dbReference>
<proteinExistence type="predicted"/>
<organism evidence="2 3">
    <name type="scientific">Gossypium arboreum</name>
    <name type="common">Tree cotton</name>
    <name type="synonym">Gossypium nanking</name>
    <dbReference type="NCBI Taxonomy" id="29729"/>
    <lineage>
        <taxon>Eukaryota</taxon>
        <taxon>Viridiplantae</taxon>
        <taxon>Streptophyta</taxon>
        <taxon>Embryophyta</taxon>
        <taxon>Tracheophyta</taxon>
        <taxon>Spermatophyta</taxon>
        <taxon>Magnoliopsida</taxon>
        <taxon>eudicotyledons</taxon>
        <taxon>Gunneridae</taxon>
        <taxon>Pentapetalae</taxon>
        <taxon>rosids</taxon>
        <taxon>malvids</taxon>
        <taxon>Malvales</taxon>
        <taxon>Malvaceae</taxon>
        <taxon>Malvoideae</taxon>
        <taxon>Gossypium</taxon>
    </lineage>
</organism>
<keyword evidence="3" id="KW-1185">Reference proteome</keyword>
<dbReference type="EMBL" id="KN434075">
    <property type="protein sequence ID" value="KHG25849.1"/>
    <property type="molecule type" value="Genomic_DNA"/>
</dbReference>
<evidence type="ECO:0000256" key="1">
    <source>
        <dbReference type="SAM" id="MobiDB-lite"/>
    </source>
</evidence>
<gene>
    <name evidence="2" type="ORF">F383_10148</name>
</gene>
<feature type="compositionally biased region" description="Basic residues" evidence="1">
    <location>
        <begin position="16"/>
        <end position="26"/>
    </location>
</feature>
<name>A0A0B0PN34_GOSAR</name>
<accession>A0A0B0PN34</accession>
<feature type="region of interest" description="Disordered" evidence="1">
    <location>
        <begin position="1"/>
        <end position="26"/>
    </location>
</feature>
<protein>
    <submittedName>
        <fullName evidence="2">Uncharacterized protein</fullName>
    </submittedName>
</protein>